<accession>A0ACB8YL15</accession>
<proteinExistence type="predicted"/>
<name>A0ACB8YL15_ARCLA</name>
<organism evidence="1 2">
    <name type="scientific">Arctium lappa</name>
    <name type="common">Greater burdock</name>
    <name type="synonym">Lappa major</name>
    <dbReference type="NCBI Taxonomy" id="4217"/>
    <lineage>
        <taxon>Eukaryota</taxon>
        <taxon>Viridiplantae</taxon>
        <taxon>Streptophyta</taxon>
        <taxon>Embryophyta</taxon>
        <taxon>Tracheophyta</taxon>
        <taxon>Spermatophyta</taxon>
        <taxon>Magnoliopsida</taxon>
        <taxon>eudicotyledons</taxon>
        <taxon>Gunneridae</taxon>
        <taxon>Pentapetalae</taxon>
        <taxon>asterids</taxon>
        <taxon>campanulids</taxon>
        <taxon>Asterales</taxon>
        <taxon>Asteraceae</taxon>
        <taxon>Carduoideae</taxon>
        <taxon>Cardueae</taxon>
        <taxon>Arctiinae</taxon>
        <taxon>Arctium</taxon>
    </lineage>
</organism>
<sequence>MEDRDLLPPSLARWNPTRILENLPPRKTHWQSISDISFGFSTILRSSPPLIPLRGSKGLDGSASLRNNPGSKPLQYVKWESSWEKTIAESNAKGMEERKFEDYGSWVSNQLIPQTGEVFLFIYSGRGRQPHSACASRAIGAAIVRISFSSSKPCFLRKALPRSDFDLLARTTSFLREEILKMSDTFGFPISRFQDDDSSFLPAPKN</sequence>
<reference evidence="2" key="1">
    <citation type="journal article" date="2022" name="Mol. Ecol. Resour.">
        <title>The genomes of chicory, endive, great burdock and yacon provide insights into Asteraceae palaeo-polyploidization history and plant inulin production.</title>
        <authorList>
            <person name="Fan W."/>
            <person name="Wang S."/>
            <person name="Wang H."/>
            <person name="Wang A."/>
            <person name="Jiang F."/>
            <person name="Liu H."/>
            <person name="Zhao H."/>
            <person name="Xu D."/>
            <person name="Zhang Y."/>
        </authorList>
    </citation>
    <scope>NUCLEOTIDE SEQUENCE [LARGE SCALE GENOMIC DNA]</scope>
    <source>
        <strain evidence="2">cv. Niubang</strain>
    </source>
</reference>
<reference evidence="1 2" key="2">
    <citation type="journal article" date="2022" name="Mol. Ecol. Resour.">
        <title>The genomes of chicory, endive, great burdock and yacon provide insights into Asteraceae paleo-polyploidization history and plant inulin production.</title>
        <authorList>
            <person name="Fan W."/>
            <person name="Wang S."/>
            <person name="Wang H."/>
            <person name="Wang A."/>
            <person name="Jiang F."/>
            <person name="Liu H."/>
            <person name="Zhao H."/>
            <person name="Xu D."/>
            <person name="Zhang Y."/>
        </authorList>
    </citation>
    <scope>NUCLEOTIDE SEQUENCE [LARGE SCALE GENOMIC DNA]</scope>
    <source>
        <strain evidence="2">cv. Niubang</strain>
    </source>
</reference>
<gene>
    <name evidence="1" type="ORF">L6452_35077</name>
</gene>
<evidence type="ECO:0000313" key="2">
    <source>
        <dbReference type="Proteomes" id="UP001055879"/>
    </source>
</evidence>
<keyword evidence="2" id="KW-1185">Reference proteome</keyword>
<comment type="caution">
    <text evidence="1">The sequence shown here is derived from an EMBL/GenBank/DDBJ whole genome shotgun (WGS) entry which is preliminary data.</text>
</comment>
<protein>
    <submittedName>
        <fullName evidence="1">Uncharacterized protein</fullName>
    </submittedName>
</protein>
<evidence type="ECO:0000313" key="1">
    <source>
        <dbReference type="EMBL" id="KAI3685818.1"/>
    </source>
</evidence>
<dbReference type="Proteomes" id="UP001055879">
    <property type="component" value="Linkage Group LG12"/>
</dbReference>
<dbReference type="EMBL" id="CM042058">
    <property type="protein sequence ID" value="KAI3685818.1"/>
    <property type="molecule type" value="Genomic_DNA"/>
</dbReference>